<evidence type="ECO:0000256" key="4">
    <source>
        <dbReference type="ARBA" id="ARBA00023163"/>
    </source>
</evidence>
<comment type="caution">
    <text evidence="8">The sequence shown here is derived from an EMBL/GenBank/DDBJ whole genome shotgun (WGS) entry which is preliminary data.</text>
</comment>
<comment type="subcellular location">
    <subcellularLocation>
        <location evidence="1">Nucleus</location>
    </subcellularLocation>
</comment>
<protein>
    <submittedName>
        <fullName evidence="8">Multidrug resistance regulator 2</fullName>
    </submittedName>
</protein>
<dbReference type="EMBL" id="LSSN01001551">
    <property type="protein sequence ID" value="OMJ19212.1"/>
    <property type="molecule type" value="Genomic_DNA"/>
</dbReference>
<dbReference type="OrthoDB" id="10261408at2759"/>
<sequence>MEVINPINSNTGHFKAMKKGKTFYSCTSCRERKVKCDGMRPTCSTCVSQDRTCNYQETTLKEEVTKEAEMINKKLDNINNALKKINKLCKSRNILNSSKSPLNLNKPLKDLLDLKKEFDNWGNGCSKIKTSTKIESSEDKKCDSVVIDSEINLILSSSALEFGYLDIADKLFIQVVDKISKDSILSTLIGKDYILSRLKDKSLPLHMKYSILSVGSKLLESYTFFNNHIYMCGSNYAEKAFEIISNDLANPSVDKIFSALILVVHYNAVSNFNRSLFLVYTSTKYAYLLKLNVLDASKYKKPKSNQEWISFEFKRRVWWFLYIRQVSLWMHEGTIERISSRDIAVKLPSNDYYYNNYNSDPCLKNYILETSSAIEKNDKNDVNSNRKNIDYHYIIVKAYIELGAASAFLNKMRINLSNLPENYQLQKLRIKSRILNFFEFLKTHYSYLELDQTTLIPKNMSQESFRKNDFIIFFVSSYIIRLACIISNMPDIVPYSLDPEQLQRSKLAKAVCIDKAIEITKLLKFPMDFLRPIIFNIDVYYSACTSSSILLNALKIRDHPKIQKIRESYKFVFDFLKTYEHCISAASDFESSIRINNMIYQKSIISNKKFMKLFPELELSQITKRDNNLWFIKPATSSAAFMCCSISSISPMYRYIFIKNWFENGVIFTRNRKYSNPTPMYKFTCSDEIACLDLTHAT</sequence>
<dbReference type="PANTHER" id="PTHR47338:SF5">
    <property type="entry name" value="ZN(II)2CYS6 TRANSCRIPTION FACTOR (EUROFUNG)"/>
    <property type="match status" value="1"/>
</dbReference>
<keyword evidence="6" id="KW-0175">Coiled coil</keyword>
<dbReference type="InterPro" id="IPR036864">
    <property type="entry name" value="Zn2-C6_fun-type_DNA-bd_sf"/>
</dbReference>
<dbReference type="GO" id="GO:0000981">
    <property type="term" value="F:DNA-binding transcription factor activity, RNA polymerase II-specific"/>
    <property type="evidence" value="ECO:0007669"/>
    <property type="project" value="InterPro"/>
</dbReference>
<keyword evidence="9" id="KW-1185">Reference proteome</keyword>
<keyword evidence="5" id="KW-0539">Nucleus</keyword>
<feature type="domain" description="Zn(2)-C6 fungal-type" evidence="7">
    <location>
        <begin position="25"/>
        <end position="55"/>
    </location>
</feature>
<evidence type="ECO:0000256" key="2">
    <source>
        <dbReference type="ARBA" id="ARBA00022723"/>
    </source>
</evidence>
<evidence type="ECO:0000256" key="3">
    <source>
        <dbReference type="ARBA" id="ARBA00023015"/>
    </source>
</evidence>
<dbReference type="GO" id="GO:0005634">
    <property type="term" value="C:nucleus"/>
    <property type="evidence" value="ECO:0007669"/>
    <property type="project" value="UniProtKB-SubCell"/>
</dbReference>
<evidence type="ECO:0000256" key="6">
    <source>
        <dbReference type="SAM" id="Coils"/>
    </source>
</evidence>
<dbReference type="Gene3D" id="4.10.240.10">
    <property type="entry name" value="Zn(2)-C6 fungal-type DNA-binding domain"/>
    <property type="match status" value="1"/>
</dbReference>
<dbReference type="PANTHER" id="PTHR47338">
    <property type="entry name" value="ZN(II)2CYS6 TRANSCRIPTION FACTOR (EUROFUNG)-RELATED"/>
    <property type="match status" value="1"/>
</dbReference>
<dbReference type="PROSITE" id="PS50048">
    <property type="entry name" value="ZN2_CY6_FUNGAL_2"/>
    <property type="match status" value="1"/>
</dbReference>
<accession>A0A1R1XX15</accession>
<dbReference type="PROSITE" id="PS00463">
    <property type="entry name" value="ZN2_CY6_FUNGAL_1"/>
    <property type="match status" value="1"/>
</dbReference>
<organism evidence="8 9">
    <name type="scientific">Smittium culicis</name>
    <dbReference type="NCBI Taxonomy" id="133412"/>
    <lineage>
        <taxon>Eukaryota</taxon>
        <taxon>Fungi</taxon>
        <taxon>Fungi incertae sedis</taxon>
        <taxon>Zoopagomycota</taxon>
        <taxon>Kickxellomycotina</taxon>
        <taxon>Harpellomycetes</taxon>
        <taxon>Harpellales</taxon>
        <taxon>Legeriomycetaceae</taxon>
        <taxon>Smittium</taxon>
    </lineage>
</organism>
<reference evidence="8 9" key="1">
    <citation type="submission" date="2017-01" db="EMBL/GenBank/DDBJ databases">
        <authorList>
            <person name="Mah S.A."/>
            <person name="Swanson W.J."/>
            <person name="Moy G.W."/>
            <person name="Vacquier V.D."/>
        </authorList>
    </citation>
    <scope>NUCLEOTIDE SEQUENCE [LARGE SCALE GENOMIC DNA]</scope>
    <source>
        <strain evidence="8 9">GSMNP</strain>
    </source>
</reference>
<feature type="coiled-coil region" evidence="6">
    <location>
        <begin position="61"/>
        <end position="88"/>
    </location>
</feature>
<keyword evidence="3" id="KW-0805">Transcription regulation</keyword>
<keyword evidence="4" id="KW-0804">Transcription</keyword>
<proteinExistence type="predicted"/>
<evidence type="ECO:0000259" key="7">
    <source>
        <dbReference type="PROSITE" id="PS50048"/>
    </source>
</evidence>
<dbReference type="SUPFAM" id="SSF57701">
    <property type="entry name" value="Zn2/Cys6 DNA-binding domain"/>
    <property type="match status" value="1"/>
</dbReference>
<dbReference type="STRING" id="133412.A0A1R1XX15"/>
<name>A0A1R1XX15_9FUNG</name>
<gene>
    <name evidence="8" type="ORF">AYI70_g4860</name>
</gene>
<dbReference type="SMART" id="SM00066">
    <property type="entry name" value="GAL4"/>
    <property type="match status" value="1"/>
</dbReference>
<dbReference type="AlphaFoldDB" id="A0A1R1XX15"/>
<dbReference type="InterPro" id="IPR001138">
    <property type="entry name" value="Zn2Cys6_DnaBD"/>
</dbReference>
<evidence type="ECO:0000256" key="1">
    <source>
        <dbReference type="ARBA" id="ARBA00004123"/>
    </source>
</evidence>
<dbReference type="Proteomes" id="UP000187283">
    <property type="component" value="Unassembled WGS sequence"/>
</dbReference>
<dbReference type="GO" id="GO:0008270">
    <property type="term" value="F:zinc ion binding"/>
    <property type="evidence" value="ECO:0007669"/>
    <property type="project" value="InterPro"/>
</dbReference>
<evidence type="ECO:0000313" key="8">
    <source>
        <dbReference type="EMBL" id="OMJ19212.1"/>
    </source>
</evidence>
<keyword evidence="2" id="KW-0479">Metal-binding</keyword>
<dbReference type="CDD" id="cd12148">
    <property type="entry name" value="fungal_TF_MHR"/>
    <property type="match status" value="1"/>
</dbReference>
<dbReference type="CDD" id="cd00067">
    <property type="entry name" value="GAL4"/>
    <property type="match status" value="1"/>
</dbReference>
<evidence type="ECO:0000256" key="5">
    <source>
        <dbReference type="ARBA" id="ARBA00023242"/>
    </source>
</evidence>
<dbReference type="InterPro" id="IPR050815">
    <property type="entry name" value="TF_fung"/>
</dbReference>
<dbReference type="Pfam" id="PF00172">
    <property type="entry name" value="Zn_clus"/>
    <property type="match status" value="1"/>
</dbReference>
<evidence type="ECO:0000313" key="9">
    <source>
        <dbReference type="Proteomes" id="UP000187283"/>
    </source>
</evidence>